<name>A0ABX3SL26_MYCMA</name>
<feature type="transmembrane region" description="Helical" evidence="1">
    <location>
        <begin position="218"/>
        <end position="241"/>
    </location>
</feature>
<evidence type="ECO:0000313" key="2">
    <source>
        <dbReference type="EMBL" id="ORA78103.1"/>
    </source>
</evidence>
<feature type="transmembrane region" description="Helical" evidence="1">
    <location>
        <begin position="121"/>
        <end position="142"/>
    </location>
</feature>
<feature type="transmembrane region" description="Helical" evidence="1">
    <location>
        <begin position="6"/>
        <end position="21"/>
    </location>
</feature>
<feature type="transmembrane region" description="Helical" evidence="1">
    <location>
        <begin position="184"/>
        <end position="206"/>
    </location>
</feature>
<dbReference type="EMBL" id="MVHV01000031">
    <property type="protein sequence ID" value="ORA78103.1"/>
    <property type="molecule type" value="Genomic_DNA"/>
</dbReference>
<sequence>MAALSAAVFALSGWLGLYLLARDPRKPVLALAALGLCGFALVVALDAVRTASVTHSGLLGRFEVYLVAVPGVAWFAVLAELSRPCDHWRARTGELLLVGVVGALTLLGATMAGSVDGPLRAGHVLMFAVISVSTLGAMFAALRRPTAQPVPVGRSGLGVVIVATLFFALGNAILIIPLGLLPSWLALASTGFDVLLLGVAVALWDAFDEGQALRADMLRSFAGSMAVAVLFGGQALIGLAVTRHEPTALTVLLFTTLAIAITVQVLADPLAGVLDRLAFSKSPALRADRAALRHTGAALPLRSVDSLRDLQGVDDDTFARLTRRALGHYGDLTKLVASPLTALPVIGERLAARGAPDHPLERANELKAVLADGIARLKPRDGGDFGTTEEWRYYNSLYFPYVVGVRAYAQNATASGLDPTARQAWQWLVTEVPQRSLHNWQNAAARLIAADLRGRVPVPSNEPAI</sequence>
<reference evidence="2 3" key="1">
    <citation type="submission" date="2017-02" db="EMBL/GenBank/DDBJ databases">
        <title>The new phylogeny of genus Mycobacterium.</title>
        <authorList>
            <person name="Tortoli E."/>
            <person name="Trovato A."/>
            <person name="Cirillo D.M."/>
        </authorList>
    </citation>
    <scope>NUCLEOTIDE SEQUENCE [LARGE SCALE GENOMIC DNA]</scope>
    <source>
        <strain evidence="2 3">IP1130001</strain>
    </source>
</reference>
<feature type="transmembrane region" description="Helical" evidence="1">
    <location>
        <begin position="154"/>
        <end position="178"/>
    </location>
</feature>
<keyword evidence="3" id="KW-1185">Reference proteome</keyword>
<gene>
    <name evidence="2" type="ORF">BST29_22040</name>
</gene>
<keyword evidence="1" id="KW-0472">Membrane</keyword>
<dbReference type="Proteomes" id="UP000243140">
    <property type="component" value="Unassembled WGS sequence"/>
</dbReference>
<keyword evidence="1" id="KW-1133">Transmembrane helix</keyword>
<keyword evidence="1" id="KW-0812">Transmembrane</keyword>
<dbReference type="RefSeq" id="WP_071509826.1">
    <property type="nucleotide sequence ID" value="NZ_CP060015.1"/>
</dbReference>
<feature type="transmembrane region" description="Helical" evidence="1">
    <location>
        <begin position="28"/>
        <end position="45"/>
    </location>
</feature>
<evidence type="ECO:0000313" key="3">
    <source>
        <dbReference type="Proteomes" id="UP000243140"/>
    </source>
</evidence>
<proteinExistence type="predicted"/>
<organism evidence="2 3">
    <name type="scientific">Mycobacterium malmoense</name>
    <dbReference type="NCBI Taxonomy" id="1780"/>
    <lineage>
        <taxon>Bacteria</taxon>
        <taxon>Bacillati</taxon>
        <taxon>Actinomycetota</taxon>
        <taxon>Actinomycetes</taxon>
        <taxon>Mycobacteriales</taxon>
        <taxon>Mycobacteriaceae</taxon>
        <taxon>Mycobacterium</taxon>
    </lineage>
</organism>
<protein>
    <submittedName>
        <fullName evidence="2">Uncharacterized protein</fullName>
    </submittedName>
</protein>
<feature type="transmembrane region" description="Helical" evidence="1">
    <location>
        <begin position="247"/>
        <end position="267"/>
    </location>
</feature>
<comment type="caution">
    <text evidence="2">The sequence shown here is derived from an EMBL/GenBank/DDBJ whole genome shotgun (WGS) entry which is preliminary data.</text>
</comment>
<feature type="transmembrane region" description="Helical" evidence="1">
    <location>
        <begin position="95"/>
        <end position="115"/>
    </location>
</feature>
<accession>A0ABX3SL26</accession>
<evidence type="ECO:0000256" key="1">
    <source>
        <dbReference type="SAM" id="Phobius"/>
    </source>
</evidence>
<feature type="transmembrane region" description="Helical" evidence="1">
    <location>
        <begin position="65"/>
        <end position="83"/>
    </location>
</feature>